<dbReference type="EMBL" id="DVFN01000079">
    <property type="protein sequence ID" value="HIQ69725.1"/>
    <property type="molecule type" value="Genomic_DNA"/>
</dbReference>
<evidence type="ECO:0000313" key="1">
    <source>
        <dbReference type="EMBL" id="HIQ69725.1"/>
    </source>
</evidence>
<reference evidence="1" key="1">
    <citation type="submission" date="2020-10" db="EMBL/GenBank/DDBJ databases">
        <authorList>
            <person name="Gilroy R."/>
        </authorList>
    </citation>
    <scope>NUCLEOTIDE SEQUENCE</scope>
    <source>
        <strain evidence="1">ChiSjej2B20-13462</strain>
    </source>
</reference>
<dbReference type="Pfam" id="PF14199">
    <property type="entry name" value="DUF4317"/>
    <property type="match status" value="1"/>
</dbReference>
<dbReference type="InterPro" id="IPR025466">
    <property type="entry name" value="DUF4317"/>
</dbReference>
<name>A0A9D1CNQ4_9FIRM</name>
<accession>A0A9D1CNQ4</accession>
<sequence>MNQKEVSEIRRRFRADRSNITKVAGVYVSDTGEILARFSQSVGLMLEDEKEKLLGVLKRTLSGGLGKNLLDLSIPTQEVAQGDKHKLLMKLRDSQLEDQEALEQFCQKIIETVTMETNYVILLACDNYDVPHKGRDALEGGESDQVYRYLLTCVCPVKLTKSNLSFQVKEGEFHNSKTDWVVGAPELGFLFPAFDSRATNLYGALLYSRSIADNHEDLIQAVFGAEPPMAAAAQRETFQSILGSSLEHACSLEVVKSVHAQLRDMIEEHKQSGEKEQLVISKPEVNHVLKTSGLSEAQVAAFDADFDETFGAHADLNPGNLVDAQRLEILTPDVKIHVTPDKQDLIETRVLGGAKYILIRAEEGVEVNGVPVEIQLP</sequence>
<organism evidence="1 2">
    <name type="scientific">Candidatus Avoscillospira stercorigallinarum</name>
    <dbReference type="NCBI Taxonomy" id="2840708"/>
    <lineage>
        <taxon>Bacteria</taxon>
        <taxon>Bacillati</taxon>
        <taxon>Bacillota</taxon>
        <taxon>Clostridia</taxon>
        <taxon>Eubacteriales</taxon>
        <taxon>Oscillospiraceae</taxon>
        <taxon>Oscillospiraceae incertae sedis</taxon>
        <taxon>Candidatus Avoscillospira</taxon>
    </lineage>
</organism>
<evidence type="ECO:0000313" key="2">
    <source>
        <dbReference type="Proteomes" id="UP000886874"/>
    </source>
</evidence>
<protein>
    <submittedName>
        <fullName evidence="1">DUF4317 domain-containing protein</fullName>
    </submittedName>
</protein>
<dbReference type="AlphaFoldDB" id="A0A9D1CNQ4"/>
<dbReference type="Proteomes" id="UP000886874">
    <property type="component" value="Unassembled WGS sequence"/>
</dbReference>
<reference evidence="1" key="2">
    <citation type="journal article" date="2021" name="PeerJ">
        <title>Extensive microbial diversity within the chicken gut microbiome revealed by metagenomics and culture.</title>
        <authorList>
            <person name="Gilroy R."/>
            <person name="Ravi A."/>
            <person name="Getino M."/>
            <person name="Pursley I."/>
            <person name="Horton D.L."/>
            <person name="Alikhan N.F."/>
            <person name="Baker D."/>
            <person name="Gharbi K."/>
            <person name="Hall N."/>
            <person name="Watson M."/>
            <person name="Adriaenssens E.M."/>
            <person name="Foster-Nyarko E."/>
            <person name="Jarju S."/>
            <person name="Secka A."/>
            <person name="Antonio M."/>
            <person name="Oren A."/>
            <person name="Chaudhuri R.R."/>
            <person name="La Ragione R."/>
            <person name="Hildebrand F."/>
            <person name="Pallen M.J."/>
        </authorList>
    </citation>
    <scope>NUCLEOTIDE SEQUENCE</scope>
    <source>
        <strain evidence="1">ChiSjej2B20-13462</strain>
    </source>
</reference>
<gene>
    <name evidence="1" type="ORF">IAA67_05295</name>
</gene>
<proteinExistence type="predicted"/>
<comment type="caution">
    <text evidence="1">The sequence shown here is derived from an EMBL/GenBank/DDBJ whole genome shotgun (WGS) entry which is preliminary data.</text>
</comment>